<dbReference type="Proteomes" id="UP000831290">
    <property type="component" value="Chromosome"/>
</dbReference>
<dbReference type="AlphaFoldDB" id="A0A9E6ZLE5"/>
<sequence length="187" mass="21809">MSEKALHNEKLLVKQLIAGNEKAFIKLYNTYKNTIYGYSLKLVKSNADAEEIIQDVFMKVWEKRKTLDPSLSFKSYLFTVARNTCFNFLRKSSNDAKMKEKIFYKSQKSFEPADRKLIASEFERLKNGAYDKLPPKRRAIFEMSREEGMSYPEIAKKMGISVNTVKVQMSKALETLRDFLKTIQVFL</sequence>
<accession>A0A9E6ZLE5</accession>
<dbReference type="GO" id="GO:0006352">
    <property type="term" value="P:DNA-templated transcription initiation"/>
    <property type="evidence" value="ECO:0007669"/>
    <property type="project" value="InterPro"/>
</dbReference>
<dbReference type="PROSITE" id="PS01063">
    <property type="entry name" value="SIGMA70_ECF"/>
    <property type="match status" value="1"/>
</dbReference>
<dbReference type="Pfam" id="PF04542">
    <property type="entry name" value="Sigma70_r2"/>
    <property type="match status" value="1"/>
</dbReference>
<dbReference type="Pfam" id="PF08281">
    <property type="entry name" value="Sigma70_r4_2"/>
    <property type="match status" value="1"/>
</dbReference>
<evidence type="ECO:0000256" key="1">
    <source>
        <dbReference type="ARBA" id="ARBA00010641"/>
    </source>
</evidence>
<dbReference type="NCBIfam" id="TIGR02937">
    <property type="entry name" value="sigma70-ECF"/>
    <property type="match status" value="1"/>
</dbReference>
<reference evidence="9" key="1">
    <citation type="submission" date="2022-03" db="EMBL/GenBank/DDBJ databases">
        <title>Description of Abyssus ytuae gen. nov., sp. nov., a novel member of the family Flavobacteriaceae isolated from the sediment of Mariana Trench.</title>
        <authorList>
            <person name="Zhang J."/>
            <person name="Xu X."/>
        </authorList>
    </citation>
    <scope>NUCLEOTIDE SEQUENCE</scope>
    <source>
        <strain evidence="9">MT3330</strain>
    </source>
</reference>
<evidence type="ECO:0000256" key="5">
    <source>
        <dbReference type="ARBA" id="ARBA00023163"/>
    </source>
</evidence>
<evidence type="ECO:0000256" key="3">
    <source>
        <dbReference type="ARBA" id="ARBA00023082"/>
    </source>
</evidence>
<feature type="domain" description="RNA polymerase sigma factor 70 region 4 type 2" evidence="8">
    <location>
        <begin position="131"/>
        <end position="176"/>
    </location>
</feature>
<keyword evidence="4 6" id="KW-0238">DNA-binding</keyword>
<dbReference type="SUPFAM" id="SSF88946">
    <property type="entry name" value="Sigma2 domain of RNA polymerase sigma factors"/>
    <property type="match status" value="1"/>
</dbReference>
<dbReference type="Gene3D" id="1.10.10.10">
    <property type="entry name" value="Winged helix-like DNA-binding domain superfamily/Winged helix DNA-binding domain"/>
    <property type="match status" value="1"/>
</dbReference>
<dbReference type="InterPro" id="IPR039425">
    <property type="entry name" value="RNA_pol_sigma-70-like"/>
</dbReference>
<dbReference type="PANTHER" id="PTHR43133">
    <property type="entry name" value="RNA POLYMERASE ECF-TYPE SIGMA FACTO"/>
    <property type="match status" value="1"/>
</dbReference>
<keyword evidence="2 6" id="KW-0805">Transcription regulation</keyword>
<dbReference type="InterPro" id="IPR013249">
    <property type="entry name" value="RNA_pol_sigma70_r4_t2"/>
</dbReference>
<dbReference type="CDD" id="cd06171">
    <property type="entry name" value="Sigma70_r4"/>
    <property type="match status" value="1"/>
</dbReference>
<gene>
    <name evidence="9" type="ORF">MQE35_01265</name>
</gene>
<evidence type="ECO:0000256" key="6">
    <source>
        <dbReference type="RuleBase" id="RU000716"/>
    </source>
</evidence>
<dbReference type="PANTHER" id="PTHR43133:SF46">
    <property type="entry name" value="RNA POLYMERASE SIGMA-70 FACTOR ECF SUBFAMILY"/>
    <property type="match status" value="1"/>
</dbReference>
<feature type="domain" description="RNA polymerase sigma-70 region 2" evidence="7">
    <location>
        <begin position="27"/>
        <end position="93"/>
    </location>
</feature>
<dbReference type="RefSeq" id="WP_255843779.1">
    <property type="nucleotide sequence ID" value="NZ_CP094358.1"/>
</dbReference>
<keyword evidence="3 6" id="KW-0731">Sigma factor</keyword>
<evidence type="ECO:0000256" key="2">
    <source>
        <dbReference type="ARBA" id="ARBA00023015"/>
    </source>
</evidence>
<organism evidence="9 10">
    <name type="scientific">Abyssalbus ytuae</name>
    <dbReference type="NCBI Taxonomy" id="2926907"/>
    <lineage>
        <taxon>Bacteria</taxon>
        <taxon>Pseudomonadati</taxon>
        <taxon>Bacteroidota</taxon>
        <taxon>Flavobacteriia</taxon>
        <taxon>Flavobacteriales</taxon>
        <taxon>Flavobacteriaceae</taxon>
        <taxon>Abyssalbus</taxon>
    </lineage>
</organism>
<dbReference type="InterPro" id="IPR014284">
    <property type="entry name" value="RNA_pol_sigma-70_dom"/>
</dbReference>
<dbReference type="NCBIfam" id="TIGR02985">
    <property type="entry name" value="Sig70_bacteroi1"/>
    <property type="match status" value="1"/>
</dbReference>
<proteinExistence type="inferred from homology"/>
<protein>
    <recommendedName>
        <fullName evidence="6">RNA polymerase sigma factor</fullName>
    </recommendedName>
</protein>
<dbReference type="SUPFAM" id="SSF88659">
    <property type="entry name" value="Sigma3 and sigma4 domains of RNA polymerase sigma factors"/>
    <property type="match status" value="1"/>
</dbReference>
<dbReference type="KEGG" id="fbm:MQE35_01265"/>
<dbReference type="InterPro" id="IPR007627">
    <property type="entry name" value="RNA_pol_sigma70_r2"/>
</dbReference>
<evidence type="ECO:0000313" key="9">
    <source>
        <dbReference type="EMBL" id="UOB17942.1"/>
    </source>
</evidence>
<dbReference type="InterPro" id="IPR014327">
    <property type="entry name" value="RNA_pol_sigma70_bacteroid"/>
</dbReference>
<dbReference type="GO" id="GO:0003677">
    <property type="term" value="F:DNA binding"/>
    <property type="evidence" value="ECO:0007669"/>
    <property type="project" value="UniProtKB-KW"/>
</dbReference>
<dbReference type="EMBL" id="CP094358">
    <property type="protein sequence ID" value="UOB17942.1"/>
    <property type="molecule type" value="Genomic_DNA"/>
</dbReference>
<evidence type="ECO:0000313" key="10">
    <source>
        <dbReference type="Proteomes" id="UP000831290"/>
    </source>
</evidence>
<dbReference type="InterPro" id="IPR013325">
    <property type="entry name" value="RNA_pol_sigma_r2"/>
</dbReference>
<name>A0A9E6ZLE5_9FLAO</name>
<dbReference type="InterPro" id="IPR000838">
    <property type="entry name" value="RNA_pol_sigma70_ECF_CS"/>
</dbReference>
<dbReference type="GO" id="GO:0016987">
    <property type="term" value="F:sigma factor activity"/>
    <property type="evidence" value="ECO:0007669"/>
    <property type="project" value="UniProtKB-KW"/>
</dbReference>
<dbReference type="InterPro" id="IPR036388">
    <property type="entry name" value="WH-like_DNA-bd_sf"/>
</dbReference>
<evidence type="ECO:0000256" key="4">
    <source>
        <dbReference type="ARBA" id="ARBA00023125"/>
    </source>
</evidence>
<keyword evidence="5 6" id="KW-0804">Transcription</keyword>
<evidence type="ECO:0000259" key="7">
    <source>
        <dbReference type="Pfam" id="PF04542"/>
    </source>
</evidence>
<comment type="similarity">
    <text evidence="1 6">Belongs to the sigma-70 factor family. ECF subfamily.</text>
</comment>
<evidence type="ECO:0000259" key="8">
    <source>
        <dbReference type="Pfam" id="PF08281"/>
    </source>
</evidence>
<dbReference type="InterPro" id="IPR013324">
    <property type="entry name" value="RNA_pol_sigma_r3/r4-like"/>
</dbReference>
<keyword evidence="10" id="KW-1185">Reference proteome</keyword>
<dbReference type="Gene3D" id="1.10.1740.10">
    <property type="match status" value="1"/>
</dbReference>